<evidence type="ECO:0000313" key="1">
    <source>
        <dbReference type="EMBL" id="MBB5351498.1"/>
    </source>
</evidence>
<sequence>MTRNATLQSTLIKLAFLNQAGAHPTEIVGLTECGDFLLAKQPQAKVIDQRQFERLREAAINAMRGVEVRRVRLGRVVVALWVDGTSFLMSDLHRGNIMLDHDENPTVIDALVGSVSERHVRNLPLIQNAFDHAQALRFGRKYEDPSVLRLPPDEEL</sequence>
<reference evidence="1 2" key="1">
    <citation type="submission" date="2020-08" db="EMBL/GenBank/DDBJ databases">
        <title>Genomic Encyclopedia of Type Strains, Phase IV (KMG-IV): sequencing the most valuable type-strain genomes for metagenomic binning, comparative biology and taxonomic classification.</title>
        <authorList>
            <person name="Goeker M."/>
        </authorList>
    </citation>
    <scope>NUCLEOTIDE SEQUENCE [LARGE SCALE GENOMIC DNA]</scope>
    <source>
        <strain evidence="1 2">YC6886</strain>
    </source>
</reference>
<dbReference type="Proteomes" id="UP000557717">
    <property type="component" value="Unassembled WGS sequence"/>
</dbReference>
<dbReference type="AlphaFoldDB" id="A0A840V9Z2"/>
<protein>
    <submittedName>
        <fullName evidence="1">Uncharacterized protein</fullName>
    </submittedName>
</protein>
<name>A0A840V9Z2_9BACT</name>
<accession>A0A840V9Z2</accession>
<organism evidence="1 2">
    <name type="scientific">Haloferula luteola</name>
    <dbReference type="NCBI Taxonomy" id="595692"/>
    <lineage>
        <taxon>Bacteria</taxon>
        <taxon>Pseudomonadati</taxon>
        <taxon>Verrucomicrobiota</taxon>
        <taxon>Verrucomicrobiia</taxon>
        <taxon>Verrucomicrobiales</taxon>
        <taxon>Verrucomicrobiaceae</taxon>
        <taxon>Haloferula</taxon>
    </lineage>
</organism>
<evidence type="ECO:0000313" key="2">
    <source>
        <dbReference type="Proteomes" id="UP000557717"/>
    </source>
</evidence>
<comment type="caution">
    <text evidence="1">The sequence shown here is derived from an EMBL/GenBank/DDBJ whole genome shotgun (WGS) entry which is preliminary data.</text>
</comment>
<proteinExistence type="predicted"/>
<gene>
    <name evidence="1" type="ORF">HNR46_001735</name>
</gene>
<keyword evidence="2" id="KW-1185">Reference proteome</keyword>
<dbReference type="EMBL" id="JACHFD010000007">
    <property type="protein sequence ID" value="MBB5351498.1"/>
    <property type="molecule type" value="Genomic_DNA"/>
</dbReference>